<comment type="cofactor">
    <cofactor evidence="5">
        <name>Mg(2+)</name>
        <dbReference type="ChEBI" id="CHEBI:18420"/>
    </cofactor>
</comment>
<feature type="binding site" evidence="4">
    <location>
        <begin position="10"/>
        <end position="14"/>
    </location>
    <ligand>
        <name>ATP</name>
        <dbReference type="ChEBI" id="CHEBI:30616"/>
    </ligand>
</feature>
<dbReference type="GO" id="GO:0046872">
    <property type="term" value="F:metal ion binding"/>
    <property type="evidence" value="ECO:0007669"/>
    <property type="project" value="UniProtKB-KW"/>
</dbReference>
<dbReference type="PANTHER" id="PTHR23407:SF1">
    <property type="entry name" value="5-FORMYLTETRAHYDROFOLATE CYCLO-LIGASE"/>
    <property type="match status" value="1"/>
</dbReference>
<sequence length="199" mass="21239">MPISPDAPPKDELRAAALARRDALSAEERVRAALAMPAIAARRMPPLDITSSTVVAGYAPIRSEIDPVPLMRSLAGKGAALAMPAIAARDTALVFRAWMPGDALVRGALGTCEPPASAVEVVPDIVLVPLAAFDRIGHRIGYGAGYYDRTLEALRRRRTVTAIGLAFAVQEVPRVPAMSHDVRLDYVLTETGVFRFGSK</sequence>
<dbReference type="GO" id="GO:0009396">
    <property type="term" value="P:folic acid-containing compound biosynthetic process"/>
    <property type="evidence" value="ECO:0007669"/>
    <property type="project" value="TreeGrafter"/>
</dbReference>
<keyword evidence="6" id="KW-0436">Ligase</keyword>
<protein>
    <recommendedName>
        <fullName evidence="5">5-formyltetrahydrofolate cyclo-ligase</fullName>
        <ecNumber evidence="5">6.3.3.2</ecNumber>
    </recommendedName>
</protein>
<dbReference type="NCBIfam" id="TIGR02727">
    <property type="entry name" value="MTHFS_bact"/>
    <property type="match status" value="1"/>
</dbReference>
<keyword evidence="5" id="KW-0479">Metal-binding</keyword>
<dbReference type="Gene3D" id="3.40.50.10420">
    <property type="entry name" value="NagB/RpiA/CoA transferase-like"/>
    <property type="match status" value="1"/>
</dbReference>
<dbReference type="InterPro" id="IPR002698">
    <property type="entry name" value="FTHF_cligase"/>
</dbReference>
<dbReference type="GO" id="GO:0035999">
    <property type="term" value="P:tetrahydrofolate interconversion"/>
    <property type="evidence" value="ECO:0007669"/>
    <property type="project" value="TreeGrafter"/>
</dbReference>
<dbReference type="Proteomes" id="UP000318825">
    <property type="component" value="Unassembled WGS sequence"/>
</dbReference>
<dbReference type="OrthoDB" id="9801938at2"/>
<evidence type="ECO:0000313" key="7">
    <source>
        <dbReference type="Proteomes" id="UP000318825"/>
    </source>
</evidence>
<dbReference type="PIRSF" id="PIRSF006806">
    <property type="entry name" value="FTHF_cligase"/>
    <property type="match status" value="1"/>
</dbReference>
<dbReference type="GO" id="GO:0005524">
    <property type="term" value="F:ATP binding"/>
    <property type="evidence" value="ECO:0007669"/>
    <property type="project" value="UniProtKB-KW"/>
</dbReference>
<reference evidence="6 7" key="1">
    <citation type="submission" date="2019-06" db="EMBL/GenBank/DDBJ databases">
        <title>Whole genome shotgun sequence of Nitrobacter winogradskyi NBRC 14297.</title>
        <authorList>
            <person name="Hosoyama A."/>
            <person name="Uohara A."/>
            <person name="Ohji S."/>
            <person name="Ichikawa N."/>
        </authorList>
    </citation>
    <scope>NUCLEOTIDE SEQUENCE [LARGE SCALE GENOMIC DNA]</scope>
    <source>
        <strain evidence="6 7">NBRC 14297</strain>
    </source>
</reference>
<feature type="binding site" evidence="4">
    <location>
        <position position="64"/>
    </location>
    <ligand>
        <name>substrate</name>
    </ligand>
</feature>
<dbReference type="EC" id="6.3.3.2" evidence="5"/>
<comment type="caution">
    <text evidence="6">The sequence shown here is derived from an EMBL/GenBank/DDBJ whole genome shotgun (WGS) entry which is preliminary data.</text>
</comment>
<accession>A0A4Y3WAT8</accession>
<evidence type="ECO:0000256" key="5">
    <source>
        <dbReference type="RuleBase" id="RU361279"/>
    </source>
</evidence>
<dbReference type="InterPro" id="IPR024185">
    <property type="entry name" value="FTHF_cligase-like_sf"/>
</dbReference>
<evidence type="ECO:0000256" key="1">
    <source>
        <dbReference type="ARBA" id="ARBA00010638"/>
    </source>
</evidence>
<evidence type="ECO:0000256" key="2">
    <source>
        <dbReference type="ARBA" id="ARBA00022741"/>
    </source>
</evidence>
<dbReference type="RefSeq" id="WP_141383785.1">
    <property type="nucleotide sequence ID" value="NZ_BJNF01000054.1"/>
</dbReference>
<keyword evidence="5" id="KW-0460">Magnesium</keyword>
<organism evidence="6 7">
    <name type="scientific">Nitrobacter winogradskyi</name>
    <name type="common">Nitrobacter agilis</name>
    <dbReference type="NCBI Taxonomy" id="913"/>
    <lineage>
        <taxon>Bacteria</taxon>
        <taxon>Pseudomonadati</taxon>
        <taxon>Pseudomonadota</taxon>
        <taxon>Alphaproteobacteria</taxon>
        <taxon>Hyphomicrobiales</taxon>
        <taxon>Nitrobacteraceae</taxon>
        <taxon>Nitrobacter</taxon>
    </lineage>
</organism>
<dbReference type="EMBL" id="BJNF01000054">
    <property type="protein sequence ID" value="GEC16142.1"/>
    <property type="molecule type" value="Genomic_DNA"/>
</dbReference>
<dbReference type="AlphaFoldDB" id="A0A4Y3WAT8"/>
<comment type="similarity">
    <text evidence="1 5">Belongs to the 5-formyltetrahydrofolate cyclo-ligase family.</text>
</comment>
<keyword evidence="3 4" id="KW-0067">ATP-binding</keyword>
<feature type="binding site" evidence="4">
    <location>
        <begin position="139"/>
        <end position="147"/>
    </location>
    <ligand>
        <name>ATP</name>
        <dbReference type="ChEBI" id="CHEBI:30616"/>
    </ligand>
</feature>
<evidence type="ECO:0000256" key="4">
    <source>
        <dbReference type="PIRSR" id="PIRSR006806-1"/>
    </source>
</evidence>
<gene>
    <name evidence="6" type="ORF">NWI01_20340</name>
</gene>
<proteinExistence type="inferred from homology"/>
<dbReference type="InterPro" id="IPR037171">
    <property type="entry name" value="NagB/RpiA_transferase-like"/>
</dbReference>
<evidence type="ECO:0000313" key="6">
    <source>
        <dbReference type="EMBL" id="GEC16142.1"/>
    </source>
</evidence>
<dbReference type="SUPFAM" id="SSF100950">
    <property type="entry name" value="NagB/RpiA/CoA transferase-like"/>
    <property type="match status" value="1"/>
</dbReference>
<name>A0A4Y3WAT8_NITWI</name>
<dbReference type="PANTHER" id="PTHR23407">
    <property type="entry name" value="ATPASE INHIBITOR/5-FORMYLTETRAHYDROFOLATE CYCLO-LIGASE"/>
    <property type="match status" value="1"/>
</dbReference>
<dbReference type="Pfam" id="PF01812">
    <property type="entry name" value="5-FTHF_cyc-lig"/>
    <property type="match status" value="1"/>
</dbReference>
<evidence type="ECO:0000256" key="3">
    <source>
        <dbReference type="ARBA" id="ARBA00022840"/>
    </source>
</evidence>
<dbReference type="GO" id="GO:0030272">
    <property type="term" value="F:5-formyltetrahydrofolate cyclo-ligase activity"/>
    <property type="evidence" value="ECO:0007669"/>
    <property type="project" value="UniProtKB-EC"/>
</dbReference>
<comment type="catalytic activity">
    <reaction evidence="5">
        <text>(6S)-5-formyl-5,6,7,8-tetrahydrofolate + ATP = (6R)-5,10-methenyltetrahydrofolate + ADP + phosphate</text>
        <dbReference type="Rhea" id="RHEA:10488"/>
        <dbReference type="ChEBI" id="CHEBI:30616"/>
        <dbReference type="ChEBI" id="CHEBI:43474"/>
        <dbReference type="ChEBI" id="CHEBI:57455"/>
        <dbReference type="ChEBI" id="CHEBI:57457"/>
        <dbReference type="ChEBI" id="CHEBI:456216"/>
        <dbReference type="EC" id="6.3.3.2"/>
    </reaction>
</comment>
<keyword evidence="2 4" id="KW-0547">Nucleotide-binding</keyword>